<evidence type="ECO:0000313" key="3">
    <source>
        <dbReference type="Proteomes" id="UP001203423"/>
    </source>
</evidence>
<dbReference type="InterPro" id="IPR004843">
    <property type="entry name" value="Calcineurin-like_PHP"/>
</dbReference>
<feature type="domain" description="Calcineurin-like phosphoesterase" evidence="1">
    <location>
        <begin position="151"/>
        <end position="374"/>
    </location>
</feature>
<dbReference type="EMBL" id="JAKIKS010000033">
    <property type="protein sequence ID" value="MCL1124878.1"/>
    <property type="molecule type" value="Genomic_DNA"/>
</dbReference>
<proteinExistence type="predicted"/>
<dbReference type="SUPFAM" id="SSF56300">
    <property type="entry name" value="Metallo-dependent phosphatases"/>
    <property type="match status" value="1"/>
</dbReference>
<evidence type="ECO:0000313" key="2">
    <source>
        <dbReference type="EMBL" id="MCL1124878.1"/>
    </source>
</evidence>
<gene>
    <name evidence="2" type="ORF">L2764_10425</name>
</gene>
<dbReference type="InterPro" id="IPR029052">
    <property type="entry name" value="Metallo-depent_PP-like"/>
</dbReference>
<sequence length="460" mass="50899">MQNMITGKVCTLSILPFLILWQSIAVSEPITTSAWLQYTADGLEVRALIPTQIGTLKPNNNIDKIDPTDTNETVSSKLNALLNTPNDVLDSQSQDPCPHISIDGLTLSMQVRTKATPNFPKRVCSVHIPPKANIITLNDIVFTTVKPKPKRIVLLGDTGCRLSGGQRHYQACNNTSLWPFKHIASRIADYQPDLIIHTGDYIYREVACPKGNAGCAGSPFGHNQATWDADWFTPASRMLQTAPFVFLRGNHEGCDKAGIGWFRFLSPRATPDTCEPNTPPWFITLDTLQLGIIDSAIVTNNQKKSLSTTFAQQLKTLTPQYNRPAWLLSHRPIWGFGASDTGTTLTKQTQALQAAVKKSPLPDFINLIVSGHIHLAEILDFDGKRPVQVLAGNGGNMLVSRTPPATEIDAMAIKQSKVLYQYGFVVMESDEKDNWRISFRDVEGRELEACLLSENQLFCE</sequence>
<reference evidence="2 3" key="1">
    <citation type="submission" date="2022-01" db="EMBL/GenBank/DDBJ databases">
        <title>Whole genome-based taxonomy of the Shewanellaceae.</title>
        <authorList>
            <person name="Martin-Rodriguez A.J."/>
        </authorList>
    </citation>
    <scope>NUCLEOTIDE SEQUENCE [LARGE SCALE GENOMIC DNA]</scope>
    <source>
        <strain evidence="2 3">DSM 17177</strain>
    </source>
</reference>
<dbReference type="RefSeq" id="WP_248940155.1">
    <property type="nucleotide sequence ID" value="NZ_JAKIKS010000033.1"/>
</dbReference>
<protein>
    <submittedName>
        <fullName evidence="2">Metallophosphoesterase</fullName>
    </submittedName>
</protein>
<dbReference type="Gene3D" id="3.60.21.10">
    <property type="match status" value="1"/>
</dbReference>
<organism evidence="2 3">
    <name type="scientific">Shewanella surugensis</name>
    <dbReference type="NCBI Taxonomy" id="212020"/>
    <lineage>
        <taxon>Bacteria</taxon>
        <taxon>Pseudomonadati</taxon>
        <taxon>Pseudomonadota</taxon>
        <taxon>Gammaproteobacteria</taxon>
        <taxon>Alteromonadales</taxon>
        <taxon>Shewanellaceae</taxon>
        <taxon>Shewanella</taxon>
    </lineage>
</organism>
<comment type="caution">
    <text evidence="2">The sequence shown here is derived from an EMBL/GenBank/DDBJ whole genome shotgun (WGS) entry which is preliminary data.</text>
</comment>
<accession>A0ABT0LB02</accession>
<name>A0ABT0LB02_9GAMM</name>
<evidence type="ECO:0000259" key="1">
    <source>
        <dbReference type="Pfam" id="PF00149"/>
    </source>
</evidence>
<dbReference type="Proteomes" id="UP001203423">
    <property type="component" value="Unassembled WGS sequence"/>
</dbReference>
<dbReference type="Pfam" id="PF00149">
    <property type="entry name" value="Metallophos"/>
    <property type="match status" value="1"/>
</dbReference>
<keyword evidence="3" id="KW-1185">Reference proteome</keyword>